<accession>A0ABD0KX94</accession>
<evidence type="ECO:0000256" key="1">
    <source>
        <dbReference type="SAM" id="MobiDB-lite"/>
    </source>
</evidence>
<dbReference type="EMBL" id="JACVVK020000111">
    <property type="protein sequence ID" value="KAK7491722.1"/>
    <property type="molecule type" value="Genomic_DNA"/>
</dbReference>
<feature type="non-terminal residue" evidence="2">
    <location>
        <position position="1"/>
    </location>
</feature>
<keyword evidence="3" id="KW-1185">Reference proteome</keyword>
<evidence type="ECO:0000313" key="3">
    <source>
        <dbReference type="Proteomes" id="UP001519460"/>
    </source>
</evidence>
<proteinExistence type="predicted"/>
<gene>
    <name evidence="2" type="ORF">BaRGS_00016978</name>
</gene>
<reference evidence="2 3" key="1">
    <citation type="journal article" date="2023" name="Sci. Data">
        <title>Genome assembly of the Korean intertidal mud-creeper Batillaria attramentaria.</title>
        <authorList>
            <person name="Patra A.K."/>
            <person name="Ho P.T."/>
            <person name="Jun S."/>
            <person name="Lee S.J."/>
            <person name="Kim Y."/>
            <person name="Won Y.J."/>
        </authorList>
    </citation>
    <scope>NUCLEOTIDE SEQUENCE [LARGE SCALE GENOMIC DNA]</scope>
    <source>
        <strain evidence="2">Wonlab-2016</strain>
    </source>
</reference>
<sequence>TALENCYDVRCLKTTSRTKTNGDDPAARRDEVAPPLDRTPSAFGRITFLSAGNKMITVSVTPQKKYNHAHVTCCSVDVFLE</sequence>
<dbReference type="AlphaFoldDB" id="A0ABD0KX94"/>
<comment type="caution">
    <text evidence="2">The sequence shown here is derived from an EMBL/GenBank/DDBJ whole genome shotgun (WGS) entry which is preliminary data.</text>
</comment>
<feature type="compositionally biased region" description="Basic and acidic residues" evidence="1">
    <location>
        <begin position="20"/>
        <end position="32"/>
    </location>
</feature>
<organism evidence="2 3">
    <name type="scientific">Batillaria attramentaria</name>
    <dbReference type="NCBI Taxonomy" id="370345"/>
    <lineage>
        <taxon>Eukaryota</taxon>
        <taxon>Metazoa</taxon>
        <taxon>Spiralia</taxon>
        <taxon>Lophotrochozoa</taxon>
        <taxon>Mollusca</taxon>
        <taxon>Gastropoda</taxon>
        <taxon>Caenogastropoda</taxon>
        <taxon>Sorbeoconcha</taxon>
        <taxon>Cerithioidea</taxon>
        <taxon>Batillariidae</taxon>
        <taxon>Batillaria</taxon>
    </lineage>
</organism>
<evidence type="ECO:0000313" key="2">
    <source>
        <dbReference type="EMBL" id="KAK7491722.1"/>
    </source>
</evidence>
<feature type="region of interest" description="Disordered" evidence="1">
    <location>
        <begin position="16"/>
        <end position="38"/>
    </location>
</feature>
<protein>
    <submittedName>
        <fullName evidence="2">Uncharacterized protein</fullName>
    </submittedName>
</protein>
<name>A0ABD0KX94_9CAEN</name>
<dbReference type="Proteomes" id="UP001519460">
    <property type="component" value="Unassembled WGS sequence"/>
</dbReference>